<dbReference type="EMBL" id="JARKHS020005651">
    <property type="protein sequence ID" value="KAK8783344.1"/>
    <property type="molecule type" value="Genomic_DNA"/>
</dbReference>
<dbReference type="Pfam" id="PF00650">
    <property type="entry name" value="CRAL_TRIO"/>
    <property type="match status" value="1"/>
</dbReference>
<accession>A0AAQ4F831</accession>
<protein>
    <recommendedName>
        <fullName evidence="1">CRAL-TRIO domain-containing protein</fullName>
    </recommendedName>
</protein>
<evidence type="ECO:0000313" key="3">
    <source>
        <dbReference type="Proteomes" id="UP001321473"/>
    </source>
</evidence>
<sequence>MEPGFVEHLVSQTEEITLDGTAEESLAELRKLLEDEPELKASADSTDLLRFLRLRKYDARAALDSLKKYCAIKASAPKIFEGLREPQKIREIAQDFFTILPQKNLHGKPVLFCKFGKWRPSKMSNLQLIQAFVLCLEHLSRCPASQTVGVCVVADFEGWTFANVRSVELGHSRSLLHYMQYCLPVLPNEAHIVRQPGAFDAVYKIVKPFLKEESIKAVNLHGKNVERMHKDIPASALPEDYGGTAPDTDWNAFWKNICLEHESANS</sequence>
<keyword evidence="3" id="KW-1185">Reference proteome</keyword>
<evidence type="ECO:0000259" key="1">
    <source>
        <dbReference type="PROSITE" id="PS50191"/>
    </source>
</evidence>
<gene>
    <name evidence="2" type="ORF">V5799_010309</name>
</gene>
<comment type="caution">
    <text evidence="2">The sequence shown here is derived from an EMBL/GenBank/DDBJ whole genome shotgun (WGS) entry which is preliminary data.</text>
</comment>
<evidence type="ECO:0000313" key="2">
    <source>
        <dbReference type="EMBL" id="KAK8783344.1"/>
    </source>
</evidence>
<dbReference type="SMART" id="SM00516">
    <property type="entry name" value="SEC14"/>
    <property type="match status" value="1"/>
</dbReference>
<dbReference type="CDD" id="cd00170">
    <property type="entry name" value="SEC14"/>
    <property type="match status" value="1"/>
</dbReference>
<dbReference type="SUPFAM" id="SSF46938">
    <property type="entry name" value="CRAL/TRIO N-terminal domain"/>
    <property type="match status" value="1"/>
</dbReference>
<dbReference type="SUPFAM" id="SSF52087">
    <property type="entry name" value="CRAL/TRIO domain"/>
    <property type="match status" value="1"/>
</dbReference>
<dbReference type="Proteomes" id="UP001321473">
    <property type="component" value="Unassembled WGS sequence"/>
</dbReference>
<dbReference type="PANTHER" id="PTHR10174">
    <property type="entry name" value="ALPHA-TOCOPHEROL TRANSFER PROTEIN-RELATED"/>
    <property type="match status" value="1"/>
</dbReference>
<dbReference type="AlphaFoldDB" id="A0AAQ4F831"/>
<dbReference type="InterPro" id="IPR036273">
    <property type="entry name" value="CRAL/TRIO_N_dom_sf"/>
</dbReference>
<dbReference type="Gene3D" id="3.40.525.10">
    <property type="entry name" value="CRAL-TRIO lipid binding domain"/>
    <property type="match status" value="1"/>
</dbReference>
<proteinExistence type="predicted"/>
<dbReference type="GO" id="GO:0016020">
    <property type="term" value="C:membrane"/>
    <property type="evidence" value="ECO:0007669"/>
    <property type="project" value="TreeGrafter"/>
</dbReference>
<dbReference type="InterPro" id="IPR036865">
    <property type="entry name" value="CRAL-TRIO_dom_sf"/>
</dbReference>
<dbReference type="PROSITE" id="PS50191">
    <property type="entry name" value="CRAL_TRIO"/>
    <property type="match status" value="1"/>
</dbReference>
<dbReference type="PRINTS" id="PR00180">
    <property type="entry name" value="CRETINALDHBP"/>
</dbReference>
<dbReference type="GO" id="GO:1902936">
    <property type="term" value="F:phosphatidylinositol bisphosphate binding"/>
    <property type="evidence" value="ECO:0007669"/>
    <property type="project" value="TreeGrafter"/>
</dbReference>
<dbReference type="PANTHER" id="PTHR10174:SF130">
    <property type="entry name" value="ALPHA-TOCOPHEROL TRANSFER PROTEIN-LIKE"/>
    <property type="match status" value="1"/>
</dbReference>
<name>A0AAQ4F831_AMBAM</name>
<dbReference type="InterPro" id="IPR001251">
    <property type="entry name" value="CRAL-TRIO_dom"/>
</dbReference>
<dbReference type="Gene3D" id="1.10.8.20">
    <property type="entry name" value="N-terminal domain of phosphatidylinositol transfer protein sec14p"/>
    <property type="match status" value="1"/>
</dbReference>
<feature type="domain" description="CRAL-TRIO" evidence="1">
    <location>
        <begin position="85"/>
        <end position="249"/>
    </location>
</feature>
<organism evidence="2 3">
    <name type="scientific">Amblyomma americanum</name>
    <name type="common">Lone star tick</name>
    <dbReference type="NCBI Taxonomy" id="6943"/>
    <lineage>
        <taxon>Eukaryota</taxon>
        <taxon>Metazoa</taxon>
        <taxon>Ecdysozoa</taxon>
        <taxon>Arthropoda</taxon>
        <taxon>Chelicerata</taxon>
        <taxon>Arachnida</taxon>
        <taxon>Acari</taxon>
        <taxon>Parasitiformes</taxon>
        <taxon>Ixodida</taxon>
        <taxon>Ixodoidea</taxon>
        <taxon>Ixodidae</taxon>
        <taxon>Amblyomminae</taxon>
        <taxon>Amblyomma</taxon>
    </lineage>
</organism>
<reference evidence="2 3" key="1">
    <citation type="journal article" date="2023" name="Arcadia Sci">
        <title>De novo assembly of a long-read Amblyomma americanum tick genome.</title>
        <authorList>
            <person name="Chou S."/>
            <person name="Poskanzer K.E."/>
            <person name="Rollins M."/>
            <person name="Thuy-Boun P.S."/>
        </authorList>
    </citation>
    <scope>NUCLEOTIDE SEQUENCE [LARGE SCALE GENOMIC DNA]</scope>
    <source>
        <strain evidence="2">F_SG_1</strain>
        <tissue evidence="2">Salivary glands</tissue>
    </source>
</reference>